<proteinExistence type="predicted"/>
<sequence length="130" mass="15197">MQQGMAILGARNCHYWFYSRSDNATYHRLVPFDQTKWLFIRQRATIFYHEYMVPILININSLKINIPIISNIPNISASKNITIENEEHKILKDDEQKNDTIMKIDDPINALSSDKDLQIPNISSIYLTEN</sequence>
<accession>A0A6C0BC18</accession>
<name>A0A6C0BC18_9ZZZZ</name>
<dbReference type="EMBL" id="MN739120">
    <property type="protein sequence ID" value="QHS89807.1"/>
    <property type="molecule type" value="Genomic_DNA"/>
</dbReference>
<protein>
    <submittedName>
        <fullName evidence="1">Uncharacterized protein</fullName>
    </submittedName>
</protein>
<evidence type="ECO:0000313" key="1">
    <source>
        <dbReference type="EMBL" id="QHS89807.1"/>
    </source>
</evidence>
<dbReference type="AlphaFoldDB" id="A0A6C0BC18"/>
<organism evidence="1">
    <name type="scientific">viral metagenome</name>
    <dbReference type="NCBI Taxonomy" id="1070528"/>
    <lineage>
        <taxon>unclassified sequences</taxon>
        <taxon>metagenomes</taxon>
        <taxon>organismal metagenomes</taxon>
    </lineage>
</organism>
<reference evidence="1" key="1">
    <citation type="journal article" date="2020" name="Nature">
        <title>Giant virus diversity and host interactions through global metagenomics.</title>
        <authorList>
            <person name="Schulz F."/>
            <person name="Roux S."/>
            <person name="Paez-Espino D."/>
            <person name="Jungbluth S."/>
            <person name="Walsh D.A."/>
            <person name="Denef V.J."/>
            <person name="McMahon K.D."/>
            <person name="Konstantinidis K.T."/>
            <person name="Eloe-Fadrosh E.A."/>
            <person name="Kyrpides N.C."/>
            <person name="Woyke T."/>
        </authorList>
    </citation>
    <scope>NUCLEOTIDE SEQUENCE</scope>
    <source>
        <strain evidence="1">GVMAG-M-3300010160-4</strain>
    </source>
</reference>